<keyword evidence="4 7" id="KW-0067">ATP-binding</keyword>
<dbReference type="PANTHER" id="PTHR47968">
    <property type="entry name" value="CENTROMERE PROTEIN E"/>
    <property type="match status" value="1"/>
</dbReference>
<feature type="domain" description="Kinesin motor" evidence="11">
    <location>
        <begin position="24"/>
        <end position="346"/>
    </location>
</feature>
<keyword evidence="2 8" id="KW-0493">Microtubule</keyword>
<dbReference type="Gene3D" id="3.40.850.10">
    <property type="entry name" value="Kinesin motor domain"/>
    <property type="match status" value="1"/>
</dbReference>
<dbReference type="GO" id="GO:0003777">
    <property type="term" value="F:microtubule motor activity"/>
    <property type="evidence" value="ECO:0007669"/>
    <property type="project" value="InterPro"/>
</dbReference>
<dbReference type="PRINTS" id="PR00380">
    <property type="entry name" value="KINESINHEAVY"/>
</dbReference>
<evidence type="ECO:0000256" key="4">
    <source>
        <dbReference type="ARBA" id="ARBA00022840"/>
    </source>
</evidence>
<dbReference type="InterPro" id="IPR027417">
    <property type="entry name" value="P-loop_NTPase"/>
</dbReference>
<feature type="compositionally biased region" description="Basic and acidic residues" evidence="10">
    <location>
        <begin position="561"/>
        <end position="574"/>
    </location>
</feature>
<name>A0AAE1KJ54_9FABA</name>
<dbReference type="InterPro" id="IPR036961">
    <property type="entry name" value="Kinesin_motor_dom_sf"/>
</dbReference>
<organism evidence="12 13">
    <name type="scientific">Acacia crassicarpa</name>
    <name type="common">northern wattle</name>
    <dbReference type="NCBI Taxonomy" id="499986"/>
    <lineage>
        <taxon>Eukaryota</taxon>
        <taxon>Viridiplantae</taxon>
        <taxon>Streptophyta</taxon>
        <taxon>Embryophyta</taxon>
        <taxon>Tracheophyta</taxon>
        <taxon>Spermatophyta</taxon>
        <taxon>Magnoliopsida</taxon>
        <taxon>eudicotyledons</taxon>
        <taxon>Gunneridae</taxon>
        <taxon>Pentapetalae</taxon>
        <taxon>rosids</taxon>
        <taxon>fabids</taxon>
        <taxon>Fabales</taxon>
        <taxon>Fabaceae</taxon>
        <taxon>Caesalpinioideae</taxon>
        <taxon>mimosoid clade</taxon>
        <taxon>Acacieae</taxon>
        <taxon>Acacia</taxon>
    </lineage>
</organism>
<keyword evidence="6 7" id="KW-0505">Motor protein</keyword>
<evidence type="ECO:0000313" key="12">
    <source>
        <dbReference type="EMBL" id="KAK4276529.1"/>
    </source>
</evidence>
<dbReference type="GO" id="GO:0005874">
    <property type="term" value="C:microtubule"/>
    <property type="evidence" value="ECO:0007669"/>
    <property type="project" value="UniProtKB-KW"/>
</dbReference>
<dbReference type="Pfam" id="PF11995">
    <property type="entry name" value="DUF3490"/>
    <property type="match status" value="1"/>
</dbReference>
<comment type="caution">
    <text evidence="12">The sequence shown here is derived from an EMBL/GenBank/DDBJ whole genome shotgun (WGS) entry which is preliminary data.</text>
</comment>
<evidence type="ECO:0000256" key="5">
    <source>
        <dbReference type="ARBA" id="ARBA00023054"/>
    </source>
</evidence>
<feature type="compositionally biased region" description="Basic and acidic residues" evidence="10">
    <location>
        <begin position="693"/>
        <end position="715"/>
    </location>
</feature>
<keyword evidence="3 7" id="KW-0547">Nucleotide-binding</keyword>
<dbReference type="InterPro" id="IPR027640">
    <property type="entry name" value="Kinesin-like_fam"/>
</dbReference>
<feature type="region of interest" description="Disordered" evidence="10">
    <location>
        <begin position="529"/>
        <end position="583"/>
    </location>
</feature>
<dbReference type="FunFam" id="3.40.850.10:FF:000016">
    <property type="entry name" value="Kinesin-like protein"/>
    <property type="match status" value="1"/>
</dbReference>
<sequence length="985" mass="111262">MRDRLSMAGEDSGDMRRSNANEERIFVAIRIRPLNKNEIARQELSAWNCINGNTIRLKNSPAERSSSTDTYTFDKVFGDDCSTQKVYEEGIKEIALSIVSGINSSIFAYGQTSSGKTYTMTGITEYAVRDIYDYTKMHTERDFVLKFSAMEIYNEAVRDLLVVDGAPLRLLDDPEKGTIIEKLTEETLTEWSDLQKLLSICAAERTTEETSMNESSSRSHQIIRLTVESSPSLYAGAESSGSLVASMNFVDLAGSERASQALTAGARLREGSHINRSLLALGTVIRKLSKERNGHIPYRESKLTRILHNSLGGNARTAIICTLNPARSHVDQSRNTLLFAGCAKQVATNAQVNVVMTDKVLVQQLQKELARMENEFRNFVANTVLLERELLIKQMDEEIKELTRQRDIFQSRVETLLQSGKHQFLGNDKGSNLISLGVSNNLHPAHQDLNSGGSSENPDRPISGVVLNNEDHVRQRENHEPKVHLDNNTPKFVGSDSDPGWDVIAGRASAKSEDSCTEVHCIEIEEVKTGGQTDSSSIHSSEKREGKSPMRLVLNGGAESSIRRKDGKLNHVAEDDSPDALKQNIQEHQRTINRLVGLSEKSNRSSESPLAISRSVPFSRSQSCRPALAATSSQCNKVDRESISRAQVNEPERKVPPQFDNLELKTVSPFQFNELDRKSDHTLEQETDASAARVDKESSTTSVRFKDHRLSEPKLRTKKRKSPGNHFRTRELDTISEVESVMDSDTEDTASVLNFVVEMKTRSKETPLKKDFDNLMVMAKASGFTDRTDRAKSINFREMPNSMLPYKFEGLQRYIIELWHTCHVPLVDRSHFLLLLKGELTDYVYLKAELRRLSFVKDAFYSGNKFLGEEGWNISPDSSLKAINQERKMLSKQVHKKFTSKEREELYQKWRIDVKTKHRSIQLAWRVWNNTEDLYHVRESAMLVAKLVGPIQSDEPTKKTSRFSFFGPRNSTKFQNWKDARSVAP</sequence>
<dbReference type="PROSITE" id="PS50067">
    <property type="entry name" value="KINESIN_MOTOR_2"/>
    <property type="match status" value="1"/>
</dbReference>
<dbReference type="SMART" id="SM00129">
    <property type="entry name" value="KISc"/>
    <property type="match status" value="1"/>
</dbReference>
<dbReference type="Proteomes" id="UP001293593">
    <property type="component" value="Unassembled WGS sequence"/>
</dbReference>
<evidence type="ECO:0000256" key="7">
    <source>
        <dbReference type="PROSITE-ProRule" id="PRU00283"/>
    </source>
</evidence>
<feature type="region of interest" description="Disordered" evidence="10">
    <location>
        <begin position="599"/>
        <end position="661"/>
    </location>
</feature>
<evidence type="ECO:0000256" key="1">
    <source>
        <dbReference type="ARBA" id="ARBA00007310"/>
    </source>
</evidence>
<dbReference type="PROSITE" id="PS00411">
    <property type="entry name" value="KINESIN_MOTOR_1"/>
    <property type="match status" value="1"/>
</dbReference>
<evidence type="ECO:0000256" key="8">
    <source>
        <dbReference type="RuleBase" id="RU000394"/>
    </source>
</evidence>
<dbReference type="PANTHER" id="PTHR47968:SF61">
    <property type="entry name" value="ATP-BINDING MICROTUBULE MOTOR FAMILY PROTEIN"/>
    <property type="match status" value="1"/>
</dbReference>
<feature type="region of interest" description="Disordered" evidence="10">
    <location>
        <begin position="676"/>
        <end position="726"/>
    </location>
</feature>
<protein>
    <recommendedName>
        <fullName evidence="8">Kinesin-like protein</fullName>
    </recommendedName>
</protein>
<comment type="similarity">
    <text evidence="1">Belongs to the TRAFAC class myosin-kinesin ATPase superfamily. Kinesin family. KIN-7 subfamily.</text>
</comment>
<dbReference type="GO" id="GO:0008017">
    <property type="term" value="F:microtubule binding"/>
    <property type="evidence" value="ECO:0007669"/>
    <property type="project" value="InterPro"/>
</dbReference>
<feature type="compositionally biased region" description="Polar residues" evidence="10">
    <location>
        <begin position="530"/>
        <end position="539"/>
    </location>
</feature>
<evidence type="ECO:0000256" key="6">
    <source>
        <dbReference type="ARBA" id="ARBA00023175"/>
    </source>
</evidence>
<proteinExistence type="inferred from homology"/>
<feature type="binding site" evidence="7">
    <location>
        <begin position="110"/>
        <end position="117"/>
    </location>
    <ligand>
        <name>ATP</name>
        <dbReference type="ChEBI" id="CHEBI:30616"/>
    </ligand>
</feature>
<dbReference type="CDD" id="cd01374">
    <property type="entry name" value="KISc_CENP_E"/>
    <property type="match status" value="1"/>
</dbReference>
<gene>
    <name evidence="12" type="ORF">QN277_014668</name>
</gene>
<feature type="coiled-coil region" evidence="9">
    <location>
        <begin position="355"/>
        <end position="419"/>
    </location>
</feature>
<reference evidence="12" key="1">
    <citation type="submission" date="2023-10" db="EMBL/GenBank/DDBJ databases">
        <title>Chromosome-level genome of the transformable northern wattle, Acacia crassicarpa.</title>
        <authorList>
            <person name="Massaro I."/>
            <person name="Sinha N.R."/>
            <person name="Poethig S."/>
            <person name="Leichty A.R."/>
        </authorList>
    </citation>
    <scope>NUCLEOTIDE SEQUENCE</scope>
    <source>
        <strain evidence="12">Acra3RX</strain>
        <tissue evidence="12">Leaf</tissue>
    </source>
</reference>
<dbReference type="InterPro" id="IPR001752">
    <property type="entry name" value="Kinesin_motor_dom"/>
</dbReference>
<dbReference type="AlphaFoldDB" id="A0AAE1KJ54"/>
<keyword evidence="13" id="KW-1185">Reference proteome</keyword>
<dbReference type="InterPro" id="IPR019821">
    <property type="entry name" value="Kinesin_motor_CS"/>
</dbReference>
<dbReference type="InterPro" id="IPR021881">
    <property type="entry name" value="NACK_C"/>
</dbReference>
<evidence type="ECO:0000313" key="13">
    <source>
        <dbReference type="Proteomes" id="UP001293593"/>
    </source>
</evidence>
<dbReference type="GO" id="GO:0007018">
    <property type="term" value="P:microtubule-based movement"/>
    <property type="evidence" value="ECO:0007669"/>
    <property type="project" value="InterPro"/>
</dbReference>
<dbReference type="Pfam" id="PF00225">
    <property type="entry name" value="Kinesin"/>
    <property type="match status" value="1"/>
</dbReference>
<dbReference type="EMBL" id="JAWXYG010000003">
    <property type="protein sequence ID" value="KAK4276529.1"/>
    <property type="molecule type" value="Genomic_DNA"/>
</dbReference>
<evidence type="ECO:0000259" key="11">
    <source>
        <dbReference type="PROSITE" id="PS50067"/>
    </source>
</evidence>
<dbReference type="GO" id="GO:0005524">
    <property type="term" value="F:ATP binding"/>
    <property type="evidence" value="ECO:0007669"/>
    <property type="project" value="UniProtKB-UniRule"/>
</dbReference>
<keyword evidence="5 9" id="KW-0175">Coiled coil</keyword>
<feature type="compositionally biased region" description="Polar residues" evidence="10">
    <location>
        <begin position="616"/>
        <end position="636"/>
    </location>
</feature>
<evidence type="ECO:0000256" key="3">
    <source>
        <dbReference type="ARBA" id="ARBA00022741"/>
    </source>
</evidence>
<accession>A0AAE1KJ54</accession>
<evidence type="ECO:0000256" key="9">
    <source>
        <dbReference type="SAM" id="Coils"/>
    </source>
</evidence>
<evidence type="ECO:0000256" key="2">
    <source>
        <dbReference type="ARBA" id="ARBA00022701"/>
    </source>
</evidence>
<evidence type="ECO:0000256" key="10">
    <source>
        <dbReference type="SAM" id="MobiDB-lite"/>
    </source>
</evidence>
<dbReference type="SUPFAM" id="SSF52540">
    <property type="entry name" value="P-loop containing nucleoside triphosphate hydrolases"/>
    <property type="match status" value="1"/>
</dbReference>